<protein>
    <submittedName>
        <fullName evidence="14">Transcriptional-regulating factor 1</fullName>
    </submittedName>
</protein>
<dbReference type="AlphaFoldDB" id="A0A6J2W2R6"/>
<dbReference type="GO" id="GO:0008270">
    <property type="term" value="F:zinc ion binding"/>
    <property type="evidence" value="ECO:0007669"/>
    <property type="project" value="UniProtKB-KW"/>
</dbReference>
<dbReference type="InterPro" id="IPR017884">
    <property type="entry name" value="SANT_dom"/>
</dbReference>
<gene>
    <name evidence="14" type="primary">LOC115819935</name>
</gene>
<dbReference type="Pfam" id="PF01448">
    <property type="entry name" value="ELM2"/>
    <property type="match status" value="1"/>
</dbReference>
<dbReference type="Pfam" id="PF13912">
    <property type="entry name" value="zf-C2H2_6"/>
    <property type="match status" value="2"/>
</dbReference>
<keyword evidence="3" id="KW-0007">Acetylation</keyword>
<reference evidence="14" key="1">
    <citation type="submission" date="2025-08" db="UniProtKB">
        <authorList>
            <consortium name="RefSeq"/>
        </authorList>
    </citation>
    <scope>IDENTIFICATION</scope>
</reference>
<dbReference type="InParanoid" id="A0A6J2W2R6"/>
<evidence type="ECO:0000259" key="11">
    <source>
        <dbReference type="PROSITE" id="PS51156"/>
    </source>
</evidence>
<evidence type="ECO:0000313" key="13">
    <source>
        <dbReference type="Proteomes" id="UP000504632"/>
    </source>
</evidence>
<dbReference type="Pfam" id="PF00249">
    <property type="entry name" value="Myb_DNA-binding"/>
    <property type="match status" value="1"/>
</dbReference>
<evidence type="ECO:0000259" key="10">
    <source>
        <dbReference type="PROSITE" id="PS50157"/>
    </source>
</evidence>
<feature type="compositionally biased region" description="Low complexity" evidence="9">
    <location>
        <begin position="878"/>
        <end position="898"/>
    </location>
</feature>
<evidence type="ECO:0000256" key="9">
    <source>
        <dbReference type="SAM" id="MobiDB-lite"/>
    </source>
</evidence>
<feature type="compositionally biased region" description="Polar residues" evidence="9">
    <location>
        <begin position="305"/>
        <end position="321"/>
    </location>
</feature>
<dbReference type="PANTHER" id="PTHR16089:SF19">
    <property type="entry name" value="TRANSCRIPTIONAL-REGULATING FACTOR 1"/>
    <property type="match status" value="1"/>
</dbReference>
<feature type="domain" description="ELM2" evidence="11">
    <location>
        <begin position="634"/>
        <end position="725"/>
    </location>
</feature>
<dbReference type="SMART" id="SM01189">
    <property type="entry name" value="ELM2"/>
    <property type="match status" value="1"/>
</dbReference>
<feature type="region of interest" description="Disordered" evidence="9">
    <location>
        <begin position="295"/>
        <end position="344"/>
    </location>
</feature>
<dbReference type="InterPro" id="IPR001005">
    <property type="entry name" value="SANT/Myb"/>
</dbReference>
<dbReference type="SMART" id="SM00355">
    <property type="entry name" value="ZnF_C2H2"/>
    <property type="match status" value="2"/>
</dbReference>
<evidence type="ECO:0000256" key="1">
    <source>
        <dbReference type="ARBA" id="ARBA00004123"/>
    </source>
</evidence>
<dbReference type="InterPro" id="IPR009057">
    <property type="entry name" value="Homeodomain-like_sf"/>
</dbReference>
<feature type="compositionally biased region" description="Polar residues" evidence="9">
    <location>
        <begin position="329"/>
        <end position="341"/>
    </location>
</feature>
<evidence type="ECO:0000313" key="14">
    <source>
        <dbReference type="RefSeq" id="XP_030639625.1"/>
    </source>
</evidence>
<organism evidence="13 14">
    <name type="scientific">Chanos chanos</name>
    <name type="common">Milkfish</name>
    <name type="synonym">Mugil chanos</name>
    <dbReference type="NCBI Taxonomy" id="29144"/>
    <lineage>
        <taxon>Eukaryota</taxon>
        <taxon>Metazoa</taxon>
        <taxon>Chordata</taxon>
        <taxon>Craniata</taxon>
        <taxon>Vertebrata</taxon>
        <taxon>Euteleostomi</taxon>
        <taxon>Actinopterygii</taxon>
        <taxon>Neopterygii</taxon>
        <taxon>Teleostei</taxon>
        <taxon>Ostariophysi</taxon>
        <taxon>Gonorynchiformes</taxon>
        <taxon>Chanidae</taxon>
        <taxon>Chanos</taxon>
    </lineage>
</organism>
<dbReference type="InterPro" id="IPR000949">
    <property type="entry name" value="ELM2_dom"/>
</dbReference>
<dbReference type="InterPro" id="IPR051066">
    <property type="entry name" value="Trans_reg/Corepressor"/>
</dbReference>
<evidence type="ECO:0000256" key="8">
    <source>
        <dbReference type="PROSITE-ProRule" id="PRU00042"/>
    </source>
</evidence>
<keyword evidence="13" id="KW-1185">Reference proteome</keyword>
<dbReference type="RefSeq" id="XP_030639625.1">
    <property type="nucleotide sequence ID" value="XM_030783765.1"/>
</dbReference>
<keyword evidence="8" id="KW-0479">Metal-binding</keyword>
<dbReference type="Proteomes" id="UP000504632">
    <property type="component" value="Chromosome 1"/>
</dbReference>
<sequence>MTEHLCESDSLYNNIDRGKILQHSPTVMSLSYGAPNMISVQPSPVSPHFIQEPLASPVTPRNDLSPMIEVPKSGGPWDTNQFGKTASDPWGCSQEDFGDCRSRTQLKVHSNTEQATKFNGSSPQRLDSFYKAFPAQNFHIIYGNSNGRDTNCTEENQISGMPLPPQGGILPDGPDWQAFSHPSQLVNQMAMHSQAQHIESQRRYQPLDTQHAIHNLHQNHQQYHYGFQQQHQEPVKVGQIEQMQQSFQKQESQYYIHQQGFQVPQSPSAANHPILNQQQQHIAPEHHRGLYFQQTPRESQDDHQPLQSPSYYHTQQPQTPELQPFQVGPSLSMQSPQCQEQQHFRPLPHQSNLCMQQQQTHTQEQAHSIQSKHHIQDSDGHLLYHDKKTPASVQGFSGPKQDSFGSLKMNIEGRPVGNTKLKCTVCQREFKSLPALNGHMRSHGGFRMQLSAPKMKDGHIQLPVNPIVLPVSVPIKHYPPSSKHYVSPQCPKLESDLNVFAESYPQPSQSPRDQTPSITVTEGAQVAPSENKRSRRCLVPLVIPPFNNGQPTRGAVLFQSQLRSPGSVGENEIYTPPPMLSPIRPGSGLFSGINVGLQSTGSKLVQRVLLCKESSIDSKVVTPGPGEQTVDVKPQINIGADFQAVIPDMRSRPKAEEESHKASLVWSSCIDLSGPDNQRKVEDLMKMACSSVLPGGGTNIEYVLHCLFKCKGDIMATLEKLLLRPFINVSNPLLDYHYAGSDKWTLQEKRQLNKALMIHHKDFHLIQKMVKTKTVAQCVEYYYTWKKRLRLGRRLSIGQITPGEEREGEWEEGKRVNIEMGKDSSCTTQLTELMDNISAASVCESLTSGPVFNGKAWTQTSPGLLSNLSADPKPVPFGSGSLKSSPSNSTTSGDTDSTPIFPCTECGKTFFKVKSRNAHMKSHRQQEEASCWQSHRPPEQMNLFTTPESPHDTLLSSPTTIHPLVCNNTEGGKRLPVTNGGSLSTDTLLNARSNLQSDLENHMPI</sequence>
<feature type="region of interest" description="Disordered" evidence="9">
    <location>
        <begin position="503"/>
        <end position="531"/>
    </location>
</feature>
<evidence type="ECO:0000256" key="4">
    <source>
        <dbReference type="ARBA" id="ARBA00023015"/>
    </source>
</evidence>
<dbReference type="FunFam" id="1.10.10.60:FF:000086">
    <property type="entry name" value="transcriptional-regulating factor 1 isoform X1"/>
    <property type="match status" value="1"/>
</dbReference>
<dbReference type="PANTHER" id="PTHR16089">
    <property type="entry name" value="REST COREPRESSOR COREST PROTEIN-RELATED"/>
    <property type="match status" value="1"/>
</dbReference>
<feature type="domain" description="C2H2-type" evidence="10">
    <location>
        <begin position="421"/>
        <end position="448"/>
    </location>
</feature>
<keyword evidence="8" id="KW-0863">Zinc-finger</keyword>
<dbReference type="PROSITE" id="PS00028">
    <property type="entry name" value="ZINC_FINGER_C2H2_1"/>
    <property type="match status" value="2"/>
</dbReference>
<accession>A0A6J2W2R6</accession>
<dbReference type="GO" id="GO:0005667">
    <property type="term" value="C:transcription regulator complex"/>
    <property type="evidence" value="ECO:0007669"/>
    <property type="project" value="TreeGrafter"/>
</dbReference>
<dbReference type="GO" id="GO:0003714">
    <property type="term" value="F:transcription corepressor activity"/>
    <property type="evidence" value="ECO:0007669"/>
    <property type="project" value="TreeGrafter"/>
</dbReference>
<name>A0A6J2W2R6_CHACN</name>
<feature type="domain" description="SANT" evidence="12">
    <location>
        <begin position="739"/>
        <end position="790"/>
    </location>
</feature>
<proteinExistence type="predicted"/>
<feature type="region of interest" description="Disordered" evidence="9">
    <location>
        <begin position="863"/>
        <end position="898"/>
    </location>
</feature>
<dbReference type="PROSITE" id="PS51156">
    <property type="entry name" value="ELM2"/>
    <property type="match status" value="1"/>
</dbReference>
<evidence type="ECO:0000256" key="7">
    <source>
        <dbReference type="ARBA" id="ARBA00023242"/>
    </source>
</evidence>
<dbReference type="GO" id="GO:0006357">
    <property type="term" value="P:regulation of transcription by RNA polymerase II"/>
    <property type="evidence" value="ECO:0007669"/>
    <property type="project" value="TreeGrafter"/>
</dbReference>
<dbReference type="SMART" id="SM00717">
    <property type="entry name" value="SANT"/>
    <property type="match status" value="1"/>
</dbReference>
<evidence type="ECO:0000256" key="3">
    <source>
        <dbReference type="ARBA" id="ARBA00022990"/>
    </source>
</evidence>
<keyword evidence="2" id="KW-0597">Phosphoprotein</keyword>
<evidence type="ECO:0000256" key="2">
    <source>
        <dbReference type="ARBA" id="ARBA00022553"/>
    </source>
</evidence>
<dbReference type="GO" id="GO:0000118">
    <property type="term" value="C:histone deacetylase complex"/>
    <property type="evidence" value="ECO:0007669"/>
    <property type="project" value="TreeGrafter"/>
</dbReference>
<feature type="domain" description="C2H2-type" evidence="10">
    <location>
        <begin position="901"/>
        <end position="928"/>
    </location>
</feature>
<keyword evidence="5" id="KW-0238">DNA-binding</keyword>
<keyword evidence="8" id="KW-0862">Zinc</keyword>
<dbReference type="SUPFAM" id="SSF46689">
    <property type="entry name" value="Homeodomain-like"/>
    <property type="match status" value="1"/>
</dbReference>
<keyword evidence="4" id="KW-0805">Transcription regulation</keyword>
<comment type="subcellular location">
    <subcellularLocation>
        <location evidence="1">Nucleus</location>
    </subcellularLocation>
</comment>
<evidence type="ECO:0000256" key="5">
    <source>
        <dbReference type="ARBA" id="ARBA00023125"/>
    </source>
</evidence>
<keyword evidence="7" id="KW-0539">Nucleus</keyword>
<dbReference type="GeneID" id="115819935"/>
<dbReference type="OrthoDB" id="10258692at2759"/>
<keyword evidence="6" id="KW-0804">Transcription</keyword>
<dbReference type="InterPro" id="IPR013087">
    <property type="entry name" value="Znf_C2H2_type"/>
</dbReference>
<dbReference type="Gene3D" id="1.10.10.60">
    <property type="entry name" value="Homeodomain-like"/>
    <property type="match status" value="1"/>
</dbReference>
<evidence type="ECO:0000256" key="6">
    <source>
        <dbReference type="ARBA" id="ARBA00023163"/>
    </source>
</evidence>
<feature type="compositionally biased region" description="Polar residues" evidence="9">
    <location>
        <begin position="505"/>
        <end position="522"/>
    </location>
</feature>
<evidence type="ECO:0000259" key="12">
    <source>
        <dbReference type="PROSITE" id="PS51293"/>
    </source>
</evidence>
<dbReference type="GO" id="GO:0003677">
    <property type="term" value="F:DNA binding"/>
    <property type="evidence" value="ECO:0007669"/>
    <property type="project" value="UniProtKB-KW"/>
</dbReference>
<dbReference type="PROSITE" id="PS50157">
    <property type="entry name" value="ZINC_FINGER_C2H2_2"/>
    <property type="match status" value="2"/>
</dbReference>
<dbReference type="PROSITE" id="PS51293">
    <property type="entry name" value="SANT"/>
    <property type="match status" value="1"/>
</dbReference>